<dbReference type="Proteomes" id="UP000029120">
    <property type="component" value="Chromosome 1"/>
</dbReference>
<organism evidence="2 3">
    <name type="scientific">Arabis alpina</name>
    <name type="common">Alpine rock-cress</name>
    <dbReference type="NCBI Taxonomy" id="50452"/>
    <lineage>
        <taxon>Eukaryota</taxon>
        <taxon>Viridiplantae</taxon>
        <taxon>Streptophyta</taxon>
        <taxon>Embryophyta</taxon>
        <taxon>Tracheophyta</taxon>
        <taxon>Spermatophyta</taxon>
        <taxon>Magnoliopsida</taxon>
        <taxon>eudicotyledons</taxon>
        <taxon>Gunneridae</taxon>
        <taxon>Pentapetalae</taxon>
        <taxon>rosids</taxon>
        <taxon>malvids</taxon>
        <taxon>Brassicales</taxon>
        <taxon>Brassicaceae</taxon>
        <taxon>Arabideae</taxon>
        <taxon>Arabis</taxon>
    </lineage>
</organism>
<feature type="region of interest" description="Disordered" evidence="1">
    <location>
        <begin position="592"/>
        <end position="617"/>
    </location>
</feature>
<sequence length="617" mass="70507">MRSNVRIPMEPPVFHGKHVESWILGVELYFELGDFSQTQKLHIVFGCLEGDALTWYRWERLLNPFINWEQMKHRVLTEFGTNKEKMVPPYSNQIVSHVGGSLKNHDPFVEQNQRETRPEEKTERIQIPLLVLDPVIAMEVCEKIADEEDSLDSFGNQRYLLQEEDLGEQKGNKKNQRISGDSEVKKPQGEEALTLGMQSSPIEASGVVSGQIKGLENQSLEMKSIDKLKPEGKAETLSFPQHPWQPQERKKPLEDETLASDESTQTVSPIKASRGESDQSEGSGTKLASKPIQMDSIHGEGSGKMIDEVPFQQRLWKPPEERNKSNRRRLEKLLFDGENDEEDIVKIPGRDFMAIGTIRPEIAEKVWEKAFMIGLRVKMRLDMKILEPLNLKLLRIVATMMEDRAKTVATPSEIEIEKGNVTGLNQFGQYKQMGHQRSMGSIAHCEENNGNGPLTSRPIITFHREEHTMIFCGIDNRNCTSHHRLKLPARWLTAAAITKWDEDTEGAEDGVHEIPEMVEFSLNPLVEISSPRTIQLRRVSEDVEFELQRVFVVTSCLLLELWNADAILVIHWLATLGEMKLNWKLQVLKLQDKSEKDVPRSKPSQGRWKRSQSYVPS</sequence>
<accession>A0A087HP67</accession>
<dbReference type="EMBL" id="CM002869">
    <property type="protein sequence ID" value="KFK43919.1"/>
    <property type="molecule type" value="Genomic_DNA"/>
</dbReference>
<gene>
    <name evidence="2" type="ordered locus">AALP_Aa1g191200</name>
</gene>
<feature type="region of interest" description="Disordered" evidence="1">
    <location>
        <begin position="163"/>
        <end position="187"/>
    </location>
</feature>
<feature type="region of interest" description="Disordered" evidence="1">
    <location>
        <begin position="236"/>
        <end position="304"/>
    </location>
</feature>
<evidence type="ECO:0000256" key="1">
    <source>
        <dbReference type="SAM" id="MobiDB-lite"/>
    </source>
</evidence>
<dbReference type="OrthoDB" id="264392at2759"/>
<evidence type="ECO:0000313" key="2">
    <source>
        <dbReference type="EMBL" id="KFK43919.1"/>
    </source>
</evidence>
<evidence type="ECO:0008006" key="4">
    <source>
        <dbReference type="Google" id="ProtNLM"/>
    </source>
</evidence>
<dbReference type="AlphaFoldDB" id="A0A087HP67"/>
<protein>
    <recommendedName>
        <fullName evidence="4">Retrotransposon gag domain-containing protein</fullName>
    </recommendedName>
</protein>
<dbReference type="Gramene" id="KFK43919">
    <property type="protein sequence ID" value="KFK43919"/>
    <property type="gene ID" value="AALP_AA1G191200"/>
</dbReference>
<name>A0A087HP67_ARAAL</name>
<evidence type="ECO:0000313" key="3">
    <source>
        <dbReference type="Proteomes" id="UP000029120"/>
    </source>
</evidence>
<proteinExistence type="predicted"/>
<reference evidence="3" key="1">
    <citation type="journal article" date="2015" name="Nat. Plants">
        <title>Genome expansion of Arabis alpina linked with retrotransposition and reduced symmetric DNA methylation.</title>
        <authorList>
            <person name="Willing E.M."/>
            <person name="Rawat V."/>
            <person name="Mandakova T."/>
            <person name="Maumus F."/>
            <person name="James G.V."/>
            <person name="Nordstroem K.J."/>
            <person name="Becker C."/>
            <person name="Warthmann N."/>
            <person name="Chica C."/>
            <person name="Szarzynska B."/>
            <person name="Zytnicki M."/>
            <person name="Albani M.C."/>
            <person name="Kiefer C."/>
            <person name="Bergonzi S."/>
            <person name="Castaings L."/>
            <person name="Mateos J.L."/>
            <person name="Berns M.C."/>
            <person name="Bujdoso N."/>
            <person name="Piofczyk T."/>
            <person name="de Lorenzo L."/>
            <person name="Barrero-Sicilia C."/>
            <person name="Mateos I."/>
            <person name="Piednoel M."/>
            <person name="Hagmann J."/>
            <person name="Chen-Min-Tao R."/>
            <person name="Iglesias-Fernandez R."/>
            <person name="Schuster S.C."/>
            <person name="Alonso-Blanco C."/>
            <person name="Roudier F."/>
            <person name="Carbonero P."/>
            <person name="Paz-Ares J."/>
            <person name="Davis S.J."/>
            <person name="Pecinka A."/>
            <person name="Quesneville H."/>
            <person name="Colot V."/>
            <person name="Lysak M.A."/>
            <person name="Weigel D."/>
            <person name="Coupland G."/>
            <person name="Schneeberger K."/>
        </authorList>
    </citation>
    <scope>NUCLEOTIDE SEQUENCE [LARGE SCALE GENOMIC DNA]</scope>
    <source>
        <strain evidence="3">cv. Pajares</strain>
    </source>
</reference>
<keyword evidence="3" id="KW-1185">Reference proteome</keyword>